<sequence length="148" mass="15877">MFDFVVAHLQTSVPFASYVGVEIVTLDDQGAVARLPEKAECLNHIGSVHAGALFTLAEAASGAAMAGALAPVLMEIRPTVADSTITYLQVARGALEAKARMGITASEIRQEISQNGRARFPVQVSIFDTEKREVANMDVHWHVKKTTA</sequence>
<organism evidence="1 2">
    <name type="scientific">Sphingorhabdus contaminans</name>
    <dbReference type="NCBI Taxonomy" id="1343899"/>
    <lineage>
        <taxon>Bacteria</taxon>
        <taxon>Pseudomonadati</taxon>
        <taxon>Pseudomonadota</taxon>
        <taxon>Alphaproteobacteria</taxon>
        <taxon>Sphingomonadales</taxon>
        <taxon>Sphingomonadaceae</taxon>
        <taxon>Sphingorhabdus</taxon>
    </lineage>
</organism>
<comment type="caution">
    <text evidence="1">The sequence shown here is derived from an EMBL/GenBank/DDBJ whole genome shotgun (WGS) entry which is preliminary data.</text>
</comment>
<dbReference type="NCBIfam" id="TIGR00369">
    <property type="entry name" value="unchar_dom_1"/>
    <property type="match status" value="1"/>
</dbReference>
<dbReference type="AlphaFoldDB" id="A0A553WC29"/>
<reference evidence="1 2" key="1">
    <citation type="submission" date="2019-07" db="EMBL/GenBank/DDBJ databases">
        <authorList>
            <person name="Park M."/>
        </authorList>
    </citation>
    <scope>NUCLEOTIDE SEQUENCE [LARGE SCALE GENOMIC DNA]</scope>
    <source>
        <strain evidence="1 2">KCTC32445</strain>
    </source>
</reference>
<accession>A0A553WC29</accession>
<dbReference type="SUPFAM" id="SSF54637">
    <property type="entry name" value="Thioesterase/thiol ester dehydrase-isomerase"/>
    <property type="match status" value="1"/>
</dbReference>
<dbReference type="InterPro" id="IPR003736">
    <property type="entry name" value="PAAI_dom"/>
</dbReference>
<dbReference type="InterPro" id="IPR029069">
    <property type="entry name" value="HotDog_dom_sf"/>
</dbReference>
<dbReference type="OrthoDB" id="7354710at2"/>
<dbReference type="RefSeq" id="WP_143777420.1">
    <property type="nucleotide sequence ID" value="NZ_VKKU01000002.1"/>
</dbReference>
<dbReference type="Gene3D" id="3.10.129.10">
    <property type="entry name" value="Hotdog Thioesterase"/>
    <property type="match status" value="1"/>
</dbReference>
<dbReference type="GO" id="GO:0016790">
    <property type="term" value="F:thiolester hydrolase activity"/>
    <property type="evidence" value="ECO:0007669"/>
    <property type="project" value="UniProtKB-ARBA"/>
</dbReference>
<gene>
    <name evidence="1" type="ORF">FOM92_13915</name>
</gene>
<protein>
    <submittedName>
        <fullName evidence="1">DUF4442 domain-containing protein</fullName>
    </submittedName>
</protein>
<dbReference type="Pfam" id="PF14539">
    <property type="entry name" value="DUF4442"/>
    <property type="match status" value="1"/>
</dbReference>
<dbReference type="Proteomes" id="UP000320160">
    <property type="component" value="Unassembled WGS sequence"/>
</dbReference>
<dbReference type="EMBL" id="VKKU01000002">
    <property type="protein sequence ID" value="TSB02202.1"/>
    <property type="molecule type" value="Genomic_DNA"/>
</dbReference>
<evidence type="ECO:0000313" key="2">
    <source>
        <dbReference type="Proteomes" id="UP000320160"/>
    </source>
</evidence>
<keyword evidence="2" id="KW-1185">Reference proteome</keyword>
<dbReference type="InterPro" id="IPR027961">
    <property type="entry name" value="DUF4442"/>
</dbReference>
<proteinExistence type="predicted"/>
<evidence type="ECO:0000313" key="1">
    <source>
        <dbReference type="EMBL" id="TSB02202.1"/>
    </source>
</evidence>
<name>A0A553WC29_9SPHN</name>